<evidence type="ECO:0000313" key="1">
    <source>
        <dbReference type="EMBL" id="KAG0445728.1"/>
    </source>
</evidence>
<accession>A0AC60R1C6</accession>
<dbReference type="EMBL" id="JABSTQ010000046">
    <property type="protein sequence ID" value="KAG0445728.1"/>
    <property type="molecule type" value="Genomic_DNA"/>
</dbReference>
<name>A0AC60R1C6_IXOPE</name>
<gene>
    <name evidence="1" type="ORF">HPB47_015968</name>
</gene>
<comment type="caution">
    <text evidence="1">The sequence shown here is derived from an EMBL/GenBank/DDBJ whole genome shotgun (WGS) entry which is preliminary data.</text>
</comment>
<sequence>MAEISANSFYQTRRGRCGMKQYVPNKPIPVGLENFVLAEKDGVIYDIGIYKGRQTFPDMGLGVAGNSVLL</sequence>
<proteinExistence type="predicted"/>
<dbReference type="Proteomes" id="UP000805193">
    <property type="component" value="Unassembled WGS sequence"/>
</dbReference>
<reference evidence="1 2" key="1">
    <citation type="journal article" date="2020" name="Cell">
        <title>Large-Scale Comparative Analyses of Tick Genomes Elucidate Their Genetic Diversity and Vector Capacities.</title>
        <authorList>
            <consortium name="Tick Genome and Microbiome Consortium (TIGMIC)"/>
            <person name="Jia N."/>
            <person name="Wang J."/>
            <person name="Shi W."/>
            <person name="Du L."/>
            <person name="Sun Y."/>
            <person name="Zhan W."/>
            <person name="Jiang J.F."/>
            <person name="Wang Q."/>
            <person name="Zhang B."/>
            <person name="Ji P."/>
            <person name="Bell-Sakyi L."/>
            <person name="Cui X.M."/>
            <person name="Yuan T.T."/>
            <person name="Jiang B.G."/>
            <person name="Yang W.F."/>
            <person name="Lam T.T."/>
            <person name="Chang Q.C."/>
            <person name="Ding S.J."/>
            <person name="Wang X.J."/>
            <person name="Zhu J.G."/>
            <person name="Ruan X.D."/>
            <person name="Zhao L."/>
            <person name="Wei J.T."/>
            <person name="Ye R.Z."/>
            <person name="Que T.C."/>
            <person name="Du C.H."/>
            <person name="Zhou Y.H."/>
            <person name="Cheng J.X."/>
            <person name="Dai P.F."/>
            <person name="Guo W.B."/>
            <person name="Han X.H."/>
            <person name="Huang E.J."/>
            <person name="Li L.F."/>
            <person name="Wei W."/>
            <person name="Gao Y.C."/>
            <person name="Liu J.Z."/>
            <person name="Shao H.Z."/>
            <person name="Wang X."/>
            <person name="Wang C.C."/>
            <person name="Yang T.C."/>
            <person name="Huo Q.B."/>
            <person name="Li W."/>
            <person name="Chen H.Y."/>
            <person name="Chen S.E."/>
            <person name="Zhou L.G."/>
            <person name="Ni X.B."/>
            <person name="Tian J.H."/>
            <person name="Sheng Y."/>
            <person name="Liu T."/>
            <person name="Pan Y.S."/>
            <person name="Xia L.Y."/>
            <person name="Li J."/>
            <person name="Zhao F."/>
            <person name="Cao W.C."/>
        </authorList>
    </citation>
    <scope>NUCLEOTIDE SEQUENCE [LARGE SCALE GENOMIC DNA]</scope>
    <source>
        <strain evidence="1">Iper-2018</strain>
    </source>
</reference>
<keyword evidence="2" id="KW-1185">Reference proteome</keyword>
<protein>
    <submittedName>
        <fullName evidence="1">Uncharacterized protein</fullName>
    </submittedName>
</protein>
<evidence type="ECO:0000313" key="2">
    <source>
        <dbReference type="Proteomes" id="UP000805193"/>
    </source>
</evidence>
<organism evidence="1 2">
    <name type="scientific">Ixodes persulcatus</name>
    <name type="common">Taiga tick</name>
    <dbReference type="NCBI Taxonomy" id="34615"/>
    <lineage>
        <taxon>Eukaryota</taxon>
        <taxon>Metazoa</taxon>
        <taxon>Ecdysozoa</taxon>
        <taxon>Arthropoda</taxon>
        <taxon>Chelicerata</taxon>
        <taxon>Arachnida</taxon>
        <taxon>Acari</taxon>
        <taxon>Parasitiformes</taxon>
        <taxon>Ixodida</taxon>
        <taxon>Ixodoidea</taxon>
        <taxon>Ixodidae</taxon>
        <taxon>Ixodinae</taxon>
        <taxon>Ixodes</taxon>
    </lineage>
</organism>